<protein>
    <recommendedName>
        <fullName evidence="5">Diguanylate cyclase/phosphodiesterase</fullName>
    </recommendedName>
</protein>
<dbReference type="PROSITE" id="PS50883">
    <property type="entry name" value="EAL"/>
    <property type="match status" value="1"/>
</dbReference>
<reference evidence="3" key="2">
    <citation type="journal article" date="2020" name="Microorganisms">
        <title>Osmotic Adaptation and Compatible Solute Biosynthesis of Phototrophic Bacteria as Revealed from Genome Analyses.</title>
        <authorList>
            <person name="Imhoff J.F."/>
            <person name="Rahn T."/>
            <person name="Kunzel S."/>
            <person name="Keller A."/>
            <person name="Neulinger S.C."/>
        </authorList>
    </citation>
    <scope>NUCLEOTIDE SEQUENCE</scope>
    <source>
        <strain evidence="3">LMG 28126</strain>
    </source>
</reference>
<gene>
    <name evidence="3" type="ORF">CCR87_03410</name>
</gene>
<dbReference type="PROSITE" id="PS50887">
    <property type="entry name" value="GGDEF"/>
    <property type="match status" value="1"/>
</dbReference>
<dbReference type="AlphaFoldDB" id="A0A934TIG3"/>
<reference evidence="3" key="1">
    <citation type="submission" date="2017-05" db="EMBL/GenBank/DDBJ databases">
        <authorList>
            <person name="Imhoff J.F."/>
            <person name="Rahn T."/>
            <person name="Kuenzel S."/>
            <person name="Neulinger S.C."/>
        </authorList>
    </citation>
    <scope>NUCLEOTIDE SEQUENCE</scope>
    <source>
        <strain evidence="3">LMG 28126</strain>
    </source>
</reference>
<dbReference type="Pfam" id="PF00990">
    <property type="entry name" value="GGDEF"/>
    <property type="match status" value="1"/>
</dbReference>
<dbReference type="PANTHER" id="PTHR33121">
    <property type="entry name" value="CYCLIC DI-GMP PHOSPHODIESTERASE PDEF"/>
    <property type="match status" value="1"/>
</dbReference>
<dbReference type="SMART" id="SM00052">
    <property type="entry name" value="EAL"/>
    <property type="match status" value="1"/>
</dbReference>
<dbReference type="EMBL" id="NHSD01000126">
    <property type="protein sequence ID" value="MBK5926410.1"/>
    <property type="molecule type" value="Genomic_DNA"/>
</dbReference>
<dbReference type="InterPro" id="IPR043128">
    <property type="entry name" value="Rev_trsase/Diguanyl_cyclase"/>
</dbReference>
<name>A0A934TIG3_9RHOB</name>
<organism evidence="3 4">
    <name type="scientific">Rhodobaculum claviforme</name>
    <dbReference type="NCBI Taxonomy" id="1549854"/>
    <lineage>
        <taxon>Bacteria</taxon>
        <taxon>Pseudomonadati</taxon>
        <taxon>Pseudomonadota</taxon>
        <taxon>Alphaproteobacteria</taxon>
        <taxon>Rhodobacterales</taxon>
        <taxon>Paracoccaceae</taxon>
        <taxon>Rhodobaculum</taxon>
    </lineage>
</organism>
<dbReference type="Gene3D" id="3.30.70.270">
    <property type="match status" value="1"/>
</dbReference>
<evidence type="ECO:0000259" key="1">
    <source>
        <dbReference type="PROSITE" id="PS50883"/>
    </source>
</evidence>
<proteinExistence type="predicted"/>
<evidence type="ECO:0000259" key="2">
    <source>
        <dbReference type="PROSITE" id="PS50887"/>
    </source>
</evidence>
<sequence>MMTFGMRMRGWGTRTLAFARRPELLAFLPAVTLAAWWMGGEGALIATALAVPLAYALAGIAGVTPAPVAAAPGVDPVTGLGLRDGVERALDIALSGRGDGAATACIVIGLDGADRLARLHGHSAFCEILARTGARLAGAVRRGDVVVRLEGACFAVALAPSPGLDLEGALQTAAHLQDTLEVDLRLDDITVALRASVGLCLAGRAADPGGAGLLAAAIVAMDAAHLHGPGAIRAYADDMRRRSQDIAELRRDLGPALDEGEVQAFFQPQISTCTHRVTGMETLVRWDHPRRGLLAPADFLPGLLAAGLADRLGEVMLSGALRALHRWDRAGHDVPTVTVNFAPEELRNPRLPERVQWELDRFGLTPDRLVIDIPEAVLAQGADEMLRQTLLRLAELGARIDLDALSGGHASVEALERFPVNRLKIAPRFVRGLDGCATRQRTVAALLALAERLDLDTLAVGVETPGDHAILAQLGCRHVQGFAIARAMPEAAATTWIATHTAGIGPPLRIGSPKP</sequence>
<comment type="caution">
    <text evidence="3">The sequence shown here is derived from an EMBL/GenBank/DDBJ whole genome shotgun (WGS) entry which is preliminary data.</text>
</comment>
<dbReference type="CDD" id="cd01948">
    <property type="entry name" value="EAL"/>
    <property type="match status" value="1"/>
</dbReference>
<evidence type="ECO:0008006" key="5">
    <source>
        <dbReference type="Google" id="ProtNLM"/>
    </source>
</evidence>
<dbReference type="InterPro" id="IPR035919">
    <property type="entry name" value="EAL_sf"/>
</dbReference>
<dbReference type="InterPro" id="IPR050706">
    <property type="entry name" value="Cyclic-di-GMP_PDE-like"/>
</dbReference>
<dbReference type="SUPFAM" id="SSF55073">
    <property type="entry name" value="Nucleotide cyclase"/>
    <property type="match status" value="1"/>
</dbReference>
<dbReference type="SUPFAM" id="SSF141868">
    <property type="entry name" value="EAL domain-like"/>
    <property type="match status" value="1"/>
</dbReference>
<dbReference type="Proteomes" id="UP000706333">
    <property type="component" value="Unassembled WGS sequence"/>
</dbReference>
<dbReference type="GO" id="GO:0071111">
    <property type="term" value="F:cyclic-guanylate-specific phosphodiesterase activity"/>
    <property type="evidence" value="ECO:0007669"/>
    <property type="project" value="InterPro"/>
</dbReference>
<keyword evidence="4" id="KW-1185">Reference proteome</keyword>
<dbReference type="PANTHER" id="PTHR33121:SF70">
    <property type="entry name" value="SIGNALING PROTEIN YKOW"/>
    <property type="match status" value="1"/>
</dbReference>
<feature type="domain" description="GGDEF" evidence="2">
    <location>
        <begin position="101"/>
        <end position="237"/>
    </location>
</feature>
<evidence type="ECO:0000313" key="3">
    <source>
        <dbReference type="EMBL" id="MBK5926410.1"/>
    </source>
</evidence>
<dbReference type="Pfam" id="PF00563">
    <property type="entry name" value="EAL"/>
    <property type="match status" value="1"/>
</dbReference>
<dbReference type="InterPro" id="IPR029787">
    <property type="entry name" value="Nucleotide_cyclase"/>
</dbReference>
<accession>A0A934TIG3</accession>
<dbReference type="Gene3D" id="3.20.20.450">
    <property type="entry name" value="EAL domain"/>
    <property type="match status" value="1"/>
</dbReference>
<dbReference type="SMART" id="SM00267">
    <property type="entry name" value="GGDEF"/>
    <property type="match status" value="1"/>
</dbReference>
<dbReference type="InterPro" id="IPR000160">
    <property type="entry name" value="GGDEF_dom"/>
</dbReference>
<feature type="domain" description="EAL" evidence="1">
    <location>
        <begin position="246"/>
        <end position="501"/>
    </location>
</feature>
<evidence type="ECO:0000313" key="4">
    <source>
        <dbReference type="Proteomes" id="UP000706333"/>
    </source>
</evidence>
<dbReference type="InterPro" id="IPR001633">
    <property type="entry name" value="EAL_dom"/>
</dbReference>